<proteinExistence type="predicted"/>
<accession>A0ABR0PNI7</accession>
<protein>
    <submittedName>
        <fullName evidence="2">Uncharacterized protein</fullName>
    </submittedName>
</protein>
<sequence>MVIETNMDDDDGYDSNDLSDHEVEDFSDLDLNEVPDDIDDESTNDDENLNMSLVGSSNRGIVIHNDPWARMWNIDLDAMHASEFLEYLDIVPAHRLAVESGRKEIIPITIAEDGNWNLLSIAFAIMDKENMKSCEFFLTNLRIYILQADNLDAKNGVEKSNKMDARYVFFEDVRKIMDANHRRSRSINVEIYSQQFKTFRVTRPIDCRPSIPLKFYGVDF</sequence>
<dbReference type="Proteomes" id="UP001358586">
    <property type="component" value="Chromosome 6"/>
</dbReference>
<name>A0ABR0PNI7_GOSAR</name>
<keyword evidence="3" id="KW-1185">Reference proteome</keyword>
<evidence type="ECO:0000313" key="2">
    <source>
        <dbReference type="EMBL" id="KAK5825819.1"/>
    </source>
</evidence>
<organism evidence="2 3">
    <name type="scientific">Gossypium arboreum</name>
    <name type="common">Tree cotton</name>
    <name type="synonym">Gossypium nanking</name>
    <dbReference type="NCBI Taxonomy" id="29729"/>
    <lineage>
        <taxon>Eukaryota</taxon>
        <taxon>Viridiplantae</taxon>
        <taxon>Streptophyta</taxon>
        <taxon>Embryophyta</taxon>
        <taxon>Tracheophyta</taxon>
        <taxon>Spermatophyta</taxon>
        <taxon>Magnoliopsida</taxon>
        <taxon>eudicotyledons</taxon>
        <taxon>Gunneridae</taxon>
        <taxon>Pentapetalae</taxon>
        <taxon>rosids</taxon>
        <taxon>malvids</taxon>
        <taxon>Malvales</taxon>
        <taxon>Malvaceae</taxon>
        <taxon>Malvoideae</taxon>
        <taxon>Gossypium</taxon>
    </lineage>
</organism>
<comment type="caution">
    <text evidence="2">The sequence shown here is derived from an EMBL/GenBank/DDBJ whole genome shotgun (WGS) entry which is preliminary data.</text>
</comment>
<reference evidence="2 3" key="1">
    <citation type="submission" date="2023-03" db="EMBL/GenBank/DDBJ databases">
        <title>WGS of Gossypium arboreum.</title>
        <authorList>
            <person name="Yu D."/>
        </authorList>
    </citation>
    <scope>NUCLEOTIDE SEQUENCE [LARGE SCALE GENOMIC DNA]</scope>
    <source>
        <tissue evidence="2">Leaf</tissue>
    </source>
</reference>
<evidence type="ECO:0000313" key="3">
    <source>
        <dbReference type="Proteomes" id="UP001358586"/>
    </source>
</evidence>
<dbReference type="EMBL" id="JARKNE010000006">
    <property type="protein sequence ID" value="KAK5825819.1"/>
    <property type="molecule type" value="Genomic_DNA"/>
</dbReference>
<feature type="region of interest" description="Disordered" evidence="1">
    <location>
        <begin position="25"/>
        <end position="50"/>
    </location>
</feature>
<evidence type="ECO:0000256" key="1">
    <source>
        <dbReference type="SAM" id="MobiDB-lite"/>
    </source>
</evidence>
<feature type="compositionally biased region" description="Acidic residues" evidence="1">
    <location>
        <begin position="25"/>
        <end position="48"/>
    </location>
</feature>
<gene>
    <name evidence="2" type="ORF">PVK06_020687</name>
</gene>